<evidence type="ECO:0000313" key="2">
    <source>
        <dbReference type="EMBL" id="KPV48692.1"/>
    </source>
</evidence>
<keyword evidence="1" id="KW-0812">Transmembrane</keyword>
<sequence length="163" mass="16423">MKRNALLAIGVAALLVALAYAIAGRWIGTLAAVLVGAAWLAGVWRELPNVSGVGLAGAAIVAAAGPTQGAPAPPLLLGMVAALVAWDLARFAARLRAAEVADAAAFERAHLRYVGVVAGVGLALGGLALVLRVAISFGWVIFFGVVAIVALGQLVRTLQREGG</sequence>
<evidence type="ECO:0000256" key="1">
    <source>
        <dbReference type="SAM" id="Phobius"/>
    </source>
</evidence>
<comment type="caution">
    <text evidence="2">The sequence shown here is derived from an EMBL/GenBank/DDBJ whole genome shotgun (WGS) entry which is preliminary data.</text>
</comment>
<feature type="transmembrane region" description="Helical" evidence="1">
    <location>
        <begin position="137"/>
        <end position="155"/>
    </location>
</feature>
<keyword evidence="1" id="KW-0472">Membrane</keyword>
<evidence type="ECO:0000313" key="3">
    <source>
        <dbReference type="Proteomes" id="UP000050509"/>
    </source>
</evidence>
<dbReference type="AlphaFoldDB" id="A0A0P9CST1"/>
<proteinExistence type="predicted"/>
<feature type="transmembrane region" description="Helical" evidence="1">
    <location>
        <begin position="113"/>
        <end position="131"/>
    </location>
</feature>
<dbReference type="Proteomes" id="UP000050509">
    <property type="component" value="Unassembled WGS sequence"/>
</dbReference>
<organism evidence="2 3">
    <name type="scientific">Kouleothrix aurantiaca</name>
    <dbReference type="NCBI Taxonomy" id="186479"/>
    <lineage>
        <taxon>Bacteria</taxon>
        <taxon>Bacillati</taxon>
        <taxon>Chloroflexota</taxon>
        <taxon>Chloroflexia</taxon>
        <taxon>Chloroflexales</taxon>
        <taxon>Roseiflexineae</taxon>
        <taxon>Roseiflexaceae</taxon>
        <taxon>Kouleothrix</taxon>
    </lineage>
</organism>
<name>A0A0P9CST1_9CHLR</name>
<reference evidence="2 3" key="1">
    <citation type="submission" date="2015-09" db="EMBL/GenBank/DDBJ databases">
        <title>Draft genome sequence of Kouleothrix aurantiaca JCM 19913.</title>
        <authorList>
            <person name="Hemp J."/>
        </authorList>
    </citation>
    <scope>NUCLEOTIDE SEQUENCE [LARGE SCALE GENOMIC DNA]</scope>
    <source>
        <strain evidence="2 3">COM-B</strain>
    </source>
</reference>
<feature type="transmembrane region" description="Helical" evidence="1">
    <location>
        <begin position="75"/>
        <end position="93"/>
    </location>
</feature>
<gene>
    <name evidence="2" type="ORF">SE17_36705</name>
</gene>
<protein>
    <submittedName>
        <fullName evidence="2">Uncharacterized protein</fullName>
    </submittedName>
</protein>
<keyword evidence="3" id="KW-1185">Reference proteome</keyword>
<accession>A0A0P9CST1</accession>
<keyword evidence="1" id="KW-1133">Transmembrane helix</keyword>
<dbReference type="EMBL" id="LJCR01002464">
    <property type="protein sequence ID" value="KPV48692.1"/>
    <property type="molecule type" value="Genomic_DNA"/>
</dbReference>